<feature type="compositionally biased region" description="Polar residues" evidence="6">
    <location>
        <begin position="233"/>
        <end position="245"/>
    </location>
</feature>
<dbReference type="PROSITE" id="PS01186">
    <property type="entry name" value="EGF_2"/>
    <property type="match status" value="1"/>
</dbReference>
<keyword evidence="2" id="KW-0732">Signal</keyword>
<feature type="compositionally biased region" description="Pro residues" evidence="6">
    <location>
        <begin position="204"/>
        <end position="213"/>
    </location>
</feature>
<reference evidence="9" key="1">
    <citation type="submission" date="2023-01" db="EMBL/GenBank/DDBJ databases">
        <title>Genome assembly of the deep-sea coral Lophelia pertusa.</title>
        <authorList>
            <person name="Herrera S."/>
            <person name="Cordes E."/>
        </authorList>
    </citation>
    <scope>NUCLEOTIDE SEQUENCE</scope>
    <source>
        <strain evidence="9">USNM1676648</strain>
        <tissue evidence="9">Polyp</tissue>
    </source>
</reference>
<keyword evidence="3" id="KW-0677">Repeat</keyword>
<evidence type="ECO:0000256" key="3">
    <source>
        <dbReference type="ARBA" id="ARBA00022737"/>
    </source>
</evidence>
<dbReference type="CDD" id="cd00054">
    <property type="entry name" value="EGF_CA"/>
    <property type="match status" value="1"/>
</dbReference>
<evidence type="ECO:0000256" key="5">
    <source>
        <dbReference type="PROSITE-ProRule" id="PRU00076"/>
    </source>
</evidence>
<feature type="disulfide bond" evidence="5">
    <location>
        <begin position="50"/>
        <end position="59"/>
    </location>
</feature>
<dbReference type="GO" id="GO:0032991">
    <property type="term" value="C:protein-containing complex"/>
    <property type="evidence" value="ECO:0007669"/>
    <property type="project" value="TreeGrafter"/>
</dbReference>
<comment type="caution">
    <text evidence="5">Lacks conserved residue(s) required for the propagation of feature annotation.</text>
</comment>
<keyword evidence="1 5" id="KW-0245">EGF-like domain</keyword>
<feature type="region of interest" description="Disordered" evidence="6">
    <location>
        <begin position="177"/>
        <end position="322"/>
    </location>
</feature>
<evidence type="ECO:0000256" key="7">
    <source>
        <dbReference type="SAM" id="Phobius"/>
    </source>
</evidence>
<dbReference type="GO" id="GO:0007157">
    <property type="term" value="P:heterophilic cell-cell adhesion via plasma membrane cell adhesion molecules"/>
    <property type="evidence" value="ECO:0007669"/>
    <property type="project" value="TreeGrafter"/>
</dbReference>
<proteinExistence type="predicted"/>
<evidence type="ECO:0000256" key="1">
    <source>
        <dbReference type="ARBA" id="ARBA00022536"/>
    </source>
</evidence>
<evidence type="ECO:0000313" key="10">
    <source>
        <dbReference type="Proteomes" id="UP001163046"/>
    </source>
</evidence>
<keyword evidence="10" id="KW-1185">Reference proteome</keyword>
<feature type="compositionally biased region" description="Basic and acidic residues" evidence="6">
    <location>
        <begin position="312"/>
        <end position="322"/>
    </location>
</feature>
<feature type="domain" description="EGF-like" evidence="8">
    <location>
        <begin position="24"/>
        <end position="60"/>
    </location>
</feature>
<feature type="domain" description="EGF-like" evidence="8">
    <location>
        <begin position="1"/>
        <end position="21"/>
    </location>
</feature>
<accession>A0A9W9ZF41</accession>
<dbReference type="SMART" id="SM00181">
    <property type="entry name" value="EGF"/>
    <property type="match status" value="1"/>
</dbReference>
<evidence type="ECO:0000256" key="4">
    <source>
        <dbReference type="ARBA" id="ARBA00023157"/>
    </source>
</evidence>
<dbReference type="InterPro" id="IPR051022">
    <property type="entry name" value="Notch_Cell-Fate_Det"/>
</dbReference>
<feature type="transmembrane region" description="Helical" evidence="7">
    <location>
        <begin position="118"/>
        <end position="141"/>
    </location>
</feature>
<keyword evidence="4 5" id="KW-1015">Disulfide bond</keyword>
<dbReference type="PANTHER" id="PTHR24049:SF22">
    <property type="entry name" value="DROSOPHILA CRUMBS HOMOLOG"/>
    <property type="match status" value="1"/>
</dbReference>
<sequence>MWAGVAAVCNCTEGFTGLHCEIPTFNPCQSSPCENGGKCFSKGSLYFCACPKKLTGQRCEGRILTAINPCQSRPCPNNASCHDNETDYTCVPNDKETAYNRIPLKNSATPTSTFNTPFIVVLSVSVALIVLLAAAVVYLILQIRRLTKHQPNTPRVVFSNAAYKGDSADNLDEEVNYSNDVDLGTGTTQTGQDPDPIYEEAPARPLPPIPPPHNTTRKKGTGKTDSRTAAKKANNSYGDVTSTTQAEERYMGLSRTNGNKATPNASGAAGMLSDSYMSLSPAERPGPSSYSARAQTSAGMKQHGNNGKRRKESHEMYENTRK</sequence>
<dbReference type="GO" id="GO:0005886">
    <property type="term" value="C:plasma membrane"/>
    <property type="evidence" value="ECO:0007669"/>
    <property type="project" value="TreeGrafter"/>
</dbReference>
<evidence type="ECO:0000256" key="6">
    <source>
        <dbReference type="SAM" id="MobiDB-lite"/>
    </source>
</evidence>
<comment type="caution">
    <text evidence="9">The sequence shown here is derived from an EMBL/GenBank/DDBJ whole genome shotgun (WGS) entry which is preliminary data.</text>
</comment>
<evidence type="ECO:0000313" key="9">
    <source>
        <dbReference type="EMBL" id="KAJ7378999.1"/>
    </source>
</evidence>
<keyword evidence="7" id="KW-0812">Transmembrane</keyword>
<dbReference type="PROSITE" id="PS00022">
    <property type="entry name" value="EGF_1"/>
    <property type="match status" value="2"/>
</dbReference>
<dbReference type="SUPFAM" id="SSF57196">
    <property type="entry name" value="EGF/Laminin"/>
    <property type="match status" value="2"/>
</dbReference>
<feature type="compositionally biased region" description="Polar residues" evidence="6">
    <location>
        <begin position="254"/>
        <end position="265"/>
    </location>
</feature>
<dbReference type="EMBL" id="MU826360">
    <property type="protein sequence ID" value="KAJ7378999.1"/>
    <property type="molecule type" value="Genomic_DNA"/>
</dbReference>
<feature type="compositionally biased region" description="Polar residues" evidence="6">
    <location>
        <begin position="288"/>
        <end position="305"/>
    </location>
</feature>
<keyword evidence="7" id="KW-1133">Transmembrane helix</keyword>
<dbReference type="Gene3D" id="2.10.25.10">
    <property type="entry name" value="Laminin"/>
    <property type="match status" value="2"/>
</dbReference>
<dbReference type="PROSITE" id="PS50026">
    <property type="entry name" value="EGF_3"/>
    <property type="match status" value="2"/>
</dbReference>
<gene>
    <name evidence="9" type="ORF">OS493_018793</name>
</gene>
<feature type="disulfide bond" evidence="5">
    <location>
        <begin position="11"/>
        <end position="20"/>
    </location>
</feature>
<name>A0A9W9ZF41_9CNID</name>
<evidence type="ECO:0000256" key="2">
    <source>
        <dbReference type="ARBA" id="ARBA00022729"/>
    </source>
</evidence>
<keyword evidence="7" id="KW-0472">Membrane</keyword>
<evidence type="ECO:0000259" key="8">
    <source>
        <dbReference type="PROSITE" id="PS50026"/>
    </source>
</evidence>
<dbReference type="Proteomes" id="UP001163046">
    <property type="component" value="Unassembled WGS sequence"/>
</dbReference>
<dbReference type="InterPro" id="IPR000742">
    <property type="entry name" value="EGF"/>
</dbReference>
<organism evidence="9 10">
    <name type="scientific">Desmophyllum pertusum</name>
    <dbReference type="NCBI Taxonomy" id="174260"/>
    <lineage>
        <taxon>Eukaryota</taxon>
        <taxon>Metazoa</taxon>
        <taxon>Cnidaria</taxon>
        <taxon>Anthozoa</taxon>
        <taxon>Hexacorallia</taxon>
        <taxon>Scleractinia</taxon>
        <taxon>Caryophylliina</taxon>
        <taxon>Caryophylliidae</taxon>
        <taxon>Desmophyllum</taxon>
    </lineage>
</organism>
<dbReference type="PANTHER" id="PTHR24049">
    <property type="entry name" value="CRUMBS FAMILY MEMBER"/>
    <property type="match status" value="1"/>
</dbReference>
<dbReference type="Pfam" id="PF00008">
    <property type="entry name" value="EGF"/>
    <property type="match status" value="1"/>
</dbReference>
<dbReference type="AlphaFoldDB" id="A0A9W9ZF41"/>
<dbReference type="GO" id="GO:0045197">
    <property type="term" value="P:establishment or maintenance of epithelial cell apical/basal polarity"/>
    <property type="evidence" value="ECO:0007669"/>
    <property type="project" value="TreeGrafter"/>
</dbReference>
<dbReference type="OrthoDB" id="283575at2759"/>
<protein>
    <recommendedName>
        <fullName evidence="8">EGF-like domain-containing protein</fullName>
    </recommendedName>
</protein>